<feature type="compositionally biased region" description="Basic and acidic residues" evidence="1">
    <location>
        <begin position="85"/>
        <end position="106"/>
    </location>
</feature>
<comment type="caution">
    <text evidence="2">The sequence shown here is derived from an EMBL/GenBank/DDBJ whole genome shotgun (WGS) entry which is preliminary data.</text>
</comment>
<name>X1HI63_9ZZZZ</name>
<feature type="region of interest" description="Disordered" evidence="1">
    <location>
        <begin position="84"/>
        <end position="116"/>
    </location>
</feature>
<sequence length="190" mass="21374">MSEKGADVVISPENVEVLQEELNLDAAGVQKVLDKAEIRAPIQTRALPAKLEKAPNEQTGQNELMKKLSSGDLTMAEVVMYEGMQIRRDKEDRRERREEAREKRENNGNPTLTEAGIGRQVGGQLFGLMKEAGYIGNGDKTPEEKSDIEIKMDEILKRMKGDEKKKERAAEDKQLIAPLVNRLDKQAEKM</sequence>
<organism evidence="2">
    <name type="scientific">marine sediment metagenome</name>
    <dbReference type="NCBI Taxonomy" id="412755"/>
    <lineage>
        <taxon>unclassified sequences</taxon>
        <taxon>metagenomes</taxon>
        <taxon>ecological metagenomes</taxon>
    </lineage>
</organism>
<accession>X1HI63</accession>
<proteinExistence type="predicted"/>
<evidence type="ECO:0000256" key="1">
    <source>
        <dbReference type="SAM" id="MobiDB-lite"/>
    </source>
</evidence>
<dbReference type="EMBL" id="BARU01019503">
    <property type="protein sequence ID" value="GAH53494.1"/>
    <property type="molecule type" value="Genomic_DNA"/>
</dbReference>
<gene>
    <name evidence="2" type="ORF">S03H2_32115</name>
</gene>
<feature type="non-terminal residue" evidence="2">
    <location>
        <position position="190"/>
    </location>
</feature>
<evidence type="ECO:0000313" key="2">
    <source>
        <dbReference type="EMBL" id="GAH53494.1"/>
    </source>
</evidence>
<reference evidence="2" key="1">
    <citation type="journal article" date="2014" name="Front. Microbiol.">
        <title>High frequency of phylogenetically diverse reductive dehalogenase-homologous genes in deep subseafloor sedimentary metagenomes.</title>
        <authorList>
            <person name="Kawai M."/>
            <person name="Futagami T."/>
            <person name="Toyoda A."/>
            <person name="Takaki Y."/>
            <person name="Nishi S."/>
            <person name="Hori S."/>
            <person name="Arai W."/>
            <person name="Tsubouchi T."/>
            <person name="Morono Y."/>
            <person name="Uchiyama I."/>
            <person name="Ito T."/>
            <person name="Fujiyama A."/>
            <person name="Inagaki F."/>
            <person name="Takami H."/>
        </authorList>
    </citation>
    <scope>NUCLEOTIDE SEQUENCE</scope>
    <source>
        <strain evidence="2">Expedition CK06-06</strain>
    </source>
</reference>
<dbReference type="AlphaFoldDB" id="X1HI63"/>
<protein>
    <submittedName>
        <fullName evidence="2">Uncharacterized protein</fullName>
    </submittedName>
</protein>